<dbReference type="OrthoDB" id="9766450at2"/>
<dbReference type="EMBL" id="FRBC01000014">
    <property type="protein sequence ID" value="SHK71652.1"/>
    <property type="molecule type" value="Genomic_DNA"/>
</dbReference>
<dbReference type="Gene3D" id="3.40.50.720">
    <property type="entry name" value="NAD(P)-binding Rossmann-like Domain"/>
    <property type="match status" value="1"/>
</dbReference>
<sequence>MDFTVSVNLGNPDECTMLELAKKVLAITGSKSKIVYQSLPQNDPTQRKYLSGLAKKELDWEPKVYLAEGLKKTIAYFEYII</sequence>
<evidence type="ECO:0000256" key="4">
    <source>
        <dbReference type="ARBA" id="ARBA00023239"/>
    </source>
</evidence>
<evidence type="ECO:0000256" key="3">
    <source>
        <dbReference type="ARBA" id="ARBA00023027"/>
    </source>
</evidence>
<evidence type="ECO:0000313" key="6">
    <source>
        <dbReference type="Proteomes" id="UP000184263"/>
    </source>
</evidence>
<accession>A0A1M6UQX9</accession>
<dbReference type="GO" id="GO:0070403">
    <property type="term" value="F:NAD+ binding"/>
    <property type="evidence" value="ECO:0007669"/>
    <property type="project" value="InterPro"/>
</dbReference>
<organism evidence="5 6">
    <name type="scientific">Selenomonas ruminantium</name>
    <dbReference type="NCBI Taxonomy" id="971"/>
    <lineage>
        <taxon>Bacteria</taxon>
        <taxon>Bacillati</taxon>
        <taxon>Bacillota</taxon>
        <taxon>Negativicutes</taxon>
        <taxon>Selenomonadales</taxon>
        <taxon>Selenomonadaceae</taxon>
        <taxon>Selenomonas</taxon>
    </lineage>
</organism>
<keyword evidence="4" id="KW-0456">Lyase</keyword>
<dbReference type="PANTHER" id="PTHR43078">
    <property type="entry name" value="UDP-GLUCURONIC ACID DECARBOXYLASE-RELATED"/>
    <property type="match status" value="1"/>
</dbReference>
<gene>
    <name evidence="5" type="ORF">SAMN05216582_11424</name>
</gene>
<dbReference type="SUPFAM" id="SSF51735">
    <property type="entry name" value="NAD(P)-binding Rossmann-fold domains"/>
    <property type="match status" value="1"/>
</dbReference>
<protein>
    <submittedName>
        <fullName evidence="5">UDP-glucuronate decarboxylase</fullName>
    </submittedName>
</protein>
<dbReference type="InterPro" id="IPR036291">
    <property type="entry name" value="NAD(P)-bd_dom_sf"/>
</dbReference>
<reference evidence="5 6" key="1">
    <citation type="submission" date="2016-11" db="EMBL/GenBank/DDBJ databases">
        <authorList>
            <person name="Jaros S."/>
            <person name="Januszkiewicz K."/>
            <person name="Wedrychowicz H."/>
        </authorList>
    </citation>
    <scope>NUCLEOTIDE SEQUENCE [LARGE SCALE GENOMIC DNA]</scope>
    <source>
        <strain evidence="5 6">HD4</strain>
    </source>
</reference>
<dbReference type="RefSeq" id="WP_073089947.1">
    <property type="nucleotide sequence ID" value="NZ_FRBC01000014.1"/>
</dbReference>
<evidence type="ECO:0000256" key="1">
    <source>
        <dbReference type="ARBA" id="ARBA00001911"/>
    </source>
</evidence>
<keyword evidence="2" id="KW-0210">Decarboxylase</keyword>
<dbReference type="PANTHER" id="PTHR43078:SF6">
    <property type="entry name" value="UDP-GLUCURONIC ACID DECARBOXYLASE 1"/>
    <property type="match status" value="1"/>
</dbReference>
<dbReference type="GO" id="GO:0042732">
    <property type="term" value="P:D-xylose metabolic process"/>
    <property type="evidence" value="ECO:0007669"/>
    <property type="project" value="InterPro"/>
</dbReference>
<dbReference type="GO" id="GO:0048040">
    <property type="term" value="F:UDP-glucuronate decarboxylase activity"/>
    <property type="evidence" value="ECO:0007669"/>
    <property type="project" value="TreeGrafter"/>
</dbReference>
<evidence type="ECO:0000256" key="2">
    <source>
        <dbReference type="ARBA" id="ARBA00022793"/>
    </source>
</evidence>
<comment type="cofactor">
    <cofactor evidence="1">
        <name>NAD(+)</name>
        <dbReference type="ChEBI" id="CHEBI:57540"/>
    </cofactor>
</comment>
<evidence type="ECO:0000313" key="5">
    <source>
        <dbReference type="EMBL" id="SHK71652.1"/>
    </source>
</evidence>
<keyword evidence="3" id="KW-0520">NAD</keyword>
<dbReference type="GO" id="GO:0005737">
    <property type="term" value="C:cytoplasm"/>
    <property type="evidence" value="ECO:0007669"/>
    <property type="project" value="TreeGrafter"/>
</dbReference>
<proteinExistence type="predicted"/>
<name>A0A1M6UQX9_SELRU</name>
<dbReference type="Proteomes" id="UP000184263">
    <property type="component" value="Unassembled WGS sequence"/>
</dbReference>
<dbReference type="AlphaFoldDB" id="A0A1M6UQX9"/>
<dbReference type="InterPro" id="IPR044516">
    <property type="entry name" value="UXS-like"/>
</dbReference>